<dbReference type="Gene3D" id="2.60.40.10">
    <property type="entry name" value="Immunoglobulins"/>
    <property type="match status" value="1"/>
</dbReference>
<reference evidence="2 3" key="1">
    <citation type="journal article" date="2016" name="Nat. Commun.">
        <title>Thousands of microbial genomes shed light on interconnected biogeochemical processes in an aquifer system.</title>
        <authorList>
            <person name="Anantharaman K."/>
            <person name="Brown C.T."/>
            <person name="Hug L.A."/>
            <person name="Sharon I."/>
            <person name="Castelle C.J."/>
            <person name="Probst A.J."/>
            <person name="Thomas B.C."/>
            <person name="Singh A."/>
            <person name="Wilkins M.J."/>
            <person name="Karaoz U."/>
            <person name="Brodie E.L."/>
            <person name="Williams K.H."/>
            <person name="Hubbard S.S."/>
            <person name="Banfield J.F."/>
        </authorList>
    </citation>
    <scope>NUCLEOTIDE SEQUENCE [LARGE SCALE GENOMIC DNA]</scope>
</reference>
<evidence type="ECO:0008006" key="4">
    <source>
        <dbReference type="Google" id="ProtNLM"/>
    </source>
</evidence>
<evidence type="ECO:0000313" key="2">
    <source>
        <dbReference type="EMBL" id="OHA00797.1"/>
    </source>
</evidence>
<keyword evidence="1" id="KW-1133">Transmembrane helix</keyword>
<keyword evidence="1" id="KW-0472">Membrane</keyword>
<dbReference type="InterPro" id="IPR050400">
    <property type="entry name" value="Bact_Cytoskel_RodZ"/>
</dbReference>
<evidence type="ECO:0000256" key="1">
    <source>
        <dbReference type="SAM" id="Phobius"/>
    </source>
</evidence>
<comment type="caution">
    <text evidence="2">The sequence shown here is derived from an EMBL/GenBank/DDBJ whole genome shotgun (WGS) entry which is preliminary data.</text>
</comment>
<gene>
    <name evidence="2" type="ORF">A3C07_02010</name>
</gene>
<accession>A0A1G2KMZ3</accession>
<dbReference type="Gene3D" id="1.10.260.40">
    <property type="entry name" value="lambda repressor-like DNA-binding domains"/>
    <property type="match status" value="1"/>
</dbReference>
<dbReference type="STRING" id="1802270.A3C07_02010"/>
<evidence type="ECO:0000313" key="3">
    <source>
        <dbReference type="Proteomes" id="UP000179023"/>
    </source>
</evidence>
<organism evidence="2 3">
    <name type="scientific">Candidatus Sungbacteria bacterium RIFCSPHIGHO2_02_FULL_47_11</name>
    <dbReference type="NCBI Taxonomy" id="1802270"/>
    <lineage>
        <taxon>Bacteria</taxon>
        <taxon>Candidatus Sungiibacteriota</taxon>
    </lineage>
</organism>
<keyword evidence="1" id="KW-0812">Transmembrane</keyword>
<dbReference type="EMBL" id="MHQI01000006">
    <property type="protein sequence ID" value="OHA00797.1"/>
    <property type="molecule type" value="Genomic_DNA"/>
</dbReference>
<dbReference type="Proteomes" id="UP000179023">
    <property type="component" value="Unassembled WGS sequence"/>
</dbReference>
<sequence>MKQEPQTLGERLRAKREALGLDVKNIAEDIRVPTKYILAFEGDDYEGFPAKVYAQGFLKKLLGVLTIEGDDRERMLKEFDNEWSVRTYHTRREVGKILENRGNDPFITPRRIGAAVIGIILLAILVFLGWRLMHFVGSPILLVEEPPDELILLKPRVRARGRTERESQLTVNGMELKIDEFGNFDEEIELLADLNTLEFFVRDRFGKGNRKVRYVLVK</sequence>
<dbReference type="GO" id="GO:0003677">
    <property type="term" value="F:DNA binding"/>
    <property type="evidence" value="ECO:0007669"/>
    <property type="project" value="InterPro"/>
</dbReference>
<dbReference type="AlphaFoldDB" id="A0A1G2KMZ3"/>
<protein>
    <recommendedName>
        <fullName evidence="4">HTH cro/C1-type domain-containing protein</fullName>
    </recommendedName>
</protein>
<feature type="transmembrane region" description="Helical" evidence="1">
    <location>
        <begin position="112"/>
        <end position="133"/>
    </location>
</feature>
<dbReference type="PANTHER" id="PTHR34475">
    <property type="match status" value="1"/>
</dbReference>
<dbReference type="InterPro" id="IPR010982">
    <property type="entry name" value="Lambda_DNA-bd_dom_sf"/>
</dbReference>
<proteinExistence type="predicted"/>
<name>A0A1G2KMZ3_9BACT</name>
<dbReference type="Pfam" id="PF13413">
    <property type="entry name" value="HTH_25"/>
    <property type="match status" value="1"/>
</dbReference>
<dbReference type="InterPro" id="IPR013783">
    <property type="entry name" value="Ig-like_fold"/>
</dbReference>
<dbReference type="PANTHER" id="PTHR34475:SF1">
    <property type="entry name" value="CYTOSKELETON PROTEIN RODZ"/>
    <property type="match status" value="1"/>
</dbReference>